<organism evidence="1 2">
    <name type="scientific">Dreissena polymorpha</name>
    <name type="common">Zebra mussel</name>
    <name type="synonym">Mytilus polymorpha</name>
    <dbReference type="NCBI Taxonomy" id="45954"/>
    <lineage>
        <taxon>Eukaryota</taxon>
        <taxon>Metazoa</taxon>
        <taxon>Spiralia</taxon>
        <taxon>Lophotrochozoa</taxon>
        <taxon>Mollusca</taxon>
        <taxon>Bivalvia</taxon>
        <taxon>Autobranchia</taxon>
        <taxon>Heteroconchia</taxon>
        <taxon>Euheterodonta</taxon>
        <taxon>Imparidentia</taxon>
        <taxon>Neoheterodontei</taxon>
        <taxon>Myida</taxon>
        <taxon>Dreissenoidea</taxon>
        <taxon>Dreissenidae</taxon>
        <taxon>Dreissena</taxon>
    </lineage>
</organism>
<reference evidence="1" key="1">
    <citation type="journal article" date="2019" name="bioRxiv">
        <title>The Genome of the Zebra Mussel, Dreissena polymorpha: A Resource for Invasive Species Research.</title>
        <authorList>
            <person name="McCartney M.A."/>
            <person name="Auch B."/>
            <person name="Kono T."/>
            <person name="Mallez S."/>
            <person name="Zhang Y."/>
            <person name="Obille A."/>
            <person name="Becker A."/>
            <person name="Abrahante J.E."/>
            <person name="Garbe J."/>
            <person name="Badalamenti J.P."/>
            <person name="Herman A."/>
            <person name="Mangelson H."/>
            <person name="Liachko I."/>
            <person name="Sullivan S."/>
            <person name="Sone E.D."/>
            <person name="Koren S."/>
            <person name="Silverstein K.A.T."/>
            <person name="Beckman K.B."/>
            <person name="Gohl D.M."/>
        </authorList>
    </citation>
    <scope>NUCLEOTIDE SEQUENCE</scope>
    <source>
        <strain evidence="1">Duluth1</strain>
        <tissue evidence="1">Whole animal</tissue>
    </source>
</reference>
<dbReference type="EMBL" id="JAIWYP010000013">
    <property type="protein sequence ID" value="KAH3718094.1"/>
    <property type="molecule type" value="Genomic_DNA"/>
</dbReference>
<keyword evidence="2" id="KW-1185">Reference proteome</keyword>
<accession>A0A9D4C6X4</accession>
<evidence type="ECO:0000313" key="2">
    <source>
        <dbReference type="Proteomes" id="UP000828390"/>
    </source>
</evidence>
<dbReference type="Proteomes" id="UP000828390">
    <property type="component" value="Unassembled WGS sequence"/>
</dbReference>
<name>A0A9D4C6X4_DREPO</name>
<sequence>MVEVDRVDVVDVDVVVDGVTVVVDDVVVVVDSVVNVVVEVQFVSSLSQSVSLSQTKNLDMHVPSLQMKSSG</sequence>
<dbReference type="AlphaFoldDB" id="A0A9D4C6X4"/>
<gene>
    <name evidence="1" type="ORF">DPMN_060893</name>
</gene>
<evidence type="ECO:0000313" key="1">
    <source>
        <dbReference type="EMBL" id="KAH3718094.1"/>
    </source>
</evidence>
<protein>
    <submittedName>
        <fullName evidence="1">Uncharacterized protein</fullName>
    </submittedName>
</protein>
<reference evidence="1" key="2">
    <citation type="submission" date="2020-11" db="EMBL/GenBank/DDBJ databases">
        <authorList>
            <person name="McCartney M.A."/>
            <person name="Auch B."/>
            <person name="Kono T."/>
            <person name="Mallez S."/>
            <person name="Becker A."/>
            <person name="Gohl D.M."/>
            <person name="Silverstein K.A.T."/>
            <person name="Koren S."/>
            <person name="Bechman K.B."/>
            <person name="Herman A."/>
            <person name="Abrahante J.E."/>
            <person name="Garbe J."/>
        </authorList>
    </citation>
    <scope>NUCLEOTIDE SEQUENCE</scope>
    <source>
        <strain evidence="1">Duluth1</strain>
        <tissue evidence="1">Whole animal</tissue>
    </source>
</reference>
<comment type="caution">
    <text evidence="1">The sequence shown here is derived from an EMBL/GenBank/DDBJ whole genome shotgun (WGS) entry which is preliminary data.</text>
</comment>
<proteinExistence type="predicted"/>